<comment type="cofactor">
    <cofactor evidence="1">
        <name>Zn(2+)</name>
        <dbReference type="ChEBI" id="CHEBI:29105"/>
    </cofactor>
</comment>
<organism evidence="7 8">
    <name type="scientific">Candidatus Magasanikbacteria bacterium RIFCSPHIGHO2_02_FULL_41_13</name>
    <dbReference type="NCBI Taxonomy" id="1798676"/>
    <lineage>
        <taxon>Bacteria</taxon>
        <taxon>Candidatus Magasanikiibacteriota</taxon>
    </lineage>
</organism>
<dbReference type="Gene3D" id="3.30.70.360">
    <property type="match status" value="1"/>
</dbReference>
<dbReference type="Pfam" id="PF07687">
    <property type="entry name" value="M20_dimer"/>
    <property type="match status" value="1"/>
</dbReference>
<dbReference type="PANTHER" id="PTHR43808">
    <property type="entry name" value="ACETYLORNITHINE DEACETYLASE"/>
    <property type="match status" value="1"/>
</dbReference>
<dbReference type="EMBL" id="MFPX01000028">
    <property type="protein sequence ID" value="OGH65897.1"/>
    <property type="molecule type" value="Genomic_DNA"/>
</dbReference>
<evidence type="ECO:0000313" key="8">
    <source>
        <dbReference type="Proteomes" id="UP000178742"/>
    </source>
</evidence>
<dbReference type="InterPro" id="IPR011650">
    <property type="entry name" value="Peptidase_M20_dimer"/>
</dbReference>
<keyword evidence="5" id="KW-0862">Zinc</keyword>
<dbReference type="GO" id="GO:0016787">
    <property type="term" value="F:hydrolase activity"/>
    <property type="evidence" value="ECO:0007669"/>
    <property type="project" value="UniProtKB-KW"/>
</dbReference>
<dbReference type="Proteomes" id="UP000178742">
    <property type="component" value="Unassembled WGS sequence"/>
</dbReference>
<keyword evidence="4" id="KW-0378">Hydrolase</keyword>
<evidence type="ECO:0000256" key="2">
    <source>
        <dbReference type="ARBA" id="ARBA00006247"/>
    </source>
</evidence>
<accession>A0A1F6M2N7</accession>
<dbReference type="InterPro" id="IPR002933">
    <property type="entry name" value="Peptidase_M20"/>
</dbReference>
<comment type="similarity">
    <text evidence="2">Belongs to the peptidase M20A family.</text>
</comment>
<comment type="caution">
    <text evidence="7">The sequence shown here is derived from an EMBL/GenBank/DDBJ whole genome shotgun (WGS) entry which is preliminary data.</text>
</comment>
<protein>
    <recommendedName>
        <fullName evidence="6">Peptidase M20 dimerisation domain-containing protein</fullName>
    </recommendedName>
</protein>
<dbReference type="AlphaFoldDB" id="A0A1F6M2N7"/>
<evidence type="ECO:0000256" key="3">
    <source>
        <dbReference type="ARBA" id="ARBA00022723"/>
    </source>
</evidence>
<sequence length="376" mass="41894">MSFSQEQIISTLEELIKIPTVSSNYEEIKRAYKYIESLLPENTFDILYIEKENVISQIITFKGVNYKKAKIVLNGHIDVIPADEADFIPRIEDGKMYGRGTADMKAGIVSLVFSLIRLAEEEKKLDCALIITSDEEVGGRNGVGYLVNELGISPEFVLVADGPRHDHLTITIKEKGVAWIEIISEGKAAHAARPWLGDNALNKLLLAIDTIRTVVGKDDIDEWMSTATLSKIETQNHSYNRIPEDARAVIDIRYTEDLANNPHELLEKIKQNVPSGVHVNLLVGAAILNTDATHKYIAILQEVMKEVASKTIPLGFGHAASDGRYFADKNIPTVLVGPLGANWHAPNEWVNIKSVHFLQESIYQFLLKIEGDIQVE</sequence>
<feature type="domain" description="Peptidase M20 dimerisation" evidence="6">
    <location>
        <begin position="173"/>
        <end position="272"/>
    </location>
</feature>
<dbReference type="GO" id="GO:0046872">
    <property type="term" value="F:metal ion binding"/>
    <property type="evidence" value="ECO:0007669"/>
    <property type="project" value="UniProtKB-KW"/>
</dbReference>
<evidence type="ECO:0000259" key="6">
    <source>
        <dbReference type="Pfam" id="PF07687"/>
    </source>
</evidence>
<evidence type="ECO:0000256" key="5">
    <source>
        <dbReference type="ARBA" id="ARBA00022833"/>
    </source>
</evidence>
<dbReference type="Gene3D" id="3.40.630.10">
    <property type="entry name" value="Zn peptidases"/>
    <property type="match status" value="1"/>
</dbReference>
<keyword evidence="3" id="KW-0479">Metal-binding</keyword>
<proteinExistence type="inferred from homology"/>
<dbReference type="Pfam" id="PF01546">
    <property type="entry name" value="Peptidase_M20"/>
    <property type="match status" value="1"/>
</dbReference>
<dbReference type="InterPro" id="IPR036264">
    <property type="entry name" value="Bact_exopeptidase_dim_dom"/>
</dbReference>
<dbReference type="STRING" id="1798676.A3B90_00045"/>
<dbReference type="InterPro" id="IPR050072">
    <property type="entry name" value="Peptidase_M20A"/>
</dbReference>
<reference evidence="7 8" key="1">
    <citation type="journal article" date="2016" name="Nat. Commun.">
        <title>Thousands of microbial genomes shed light on interconnected biogeochemical processes in an aquifer system.</title>
        <authorList>
            <person name="Anantharaman K."/>
            <person name="Brown C.T."/>
            <person name="Hug L.A."/>
            <person name="Sharon I."/>
            <person name="Castelle C.J."/>
            <person name="Probst A.J."/>
            <person name="Thomas B.C."/>
            <person name="Singh A."/>
            <person name="Wilkins M.J."/>
            <person name="Karaoz U."/>
            <person name="Brodie E.L."/>
            <person name="Williams K.H."/>
            <person name="Hubbard S.S."/>
            <person name="Banfield J.F."/>
        </authorList>
    </citation>
    <scope>NUCLEOTIDE SEQUENCE [LARGE SCALE GENOMIC DNA]</scope>
</reference>
<dbReference type="SUPFAM" id="SSF53187">
    <property type="entry name" value="Zn-dependent exopeptidases"/>
    <property type="match status" value="1"/>
</dbReference>
<dbReference type="PANTHER" id="PTHR43808:SF8">
    <property type="entry name" value="PEPTIDASE M20 DIMERISATION DOMAIN-CONTAINING PROTEIN"/>
    <property type="match status" value="1"/>
</dbReference>
<name>A0A1F6M2N7_9BACT</name>
<dbReference type="SUPFAM" id="SSF55031">
    <property type="entry name" value="Bacterial exopeptidase dimerisation domain"/>
    <property type="match status" value="1"/>
</dbReference>
<gene>
    <name evidence="7" type="ORF">A3B90_00045</name>
</gene>
<evidence type="ECO:0000256" key="4">
    <source>
        <dbReference type="ARBA" id="ARBA00022801"/>
    </source>
</evidence>
<evidence type="ECO:0000313" key="7">
    <source>
        <dbReference type="EMBL" id="OGH65897.1"/>
    </source>
</evidence>
<evidence type="ECO:0000256" key="1">
    <source>
        <dbReference type="ARBA" id="ARBA00001947"/>
    </source>
</evidence>